<dbReference type="PRINTS" id="PR00146">
    <property type="entry name" value="DHPICSNTHASE"/>
</dbReference>
<dbReference type="InterPro" id="IPR002220">
    <property type="entry name" value="DapA-like"/>
</dbReference>
<accession>A0ABP4GSE6</accession>
<evidence type="ECO:0000256" key="1">
    <source>
        <dbReference type="ARBA" id="ARBA00007592"/>
    </source>
</evidence>
<dbReference type="Gene3D" id="3.20.20.70">
    <property type="entry name" value="Aldolase class I"/>
    <property type="match status" value="1"/>
</dbReference>
<dbReference type="Pfam" id="PF00701">
    <property type="entry name" value="DHDPS"/>
    <property type="match status" value="1"/>
</dbReference>
<sequence length="315" mass="32806">MTTRGQRPEPAGTFTGLSAFPLTPLRDDTRLRDDAVDEAAFVGLIERLVGAGVDSITALGSTGSYAYLTGAERARVARLAVEHAGGVPVFVGVGDLRTSHVLAHVDNAEAAGAAGILLAPMTYQPLTDEDVFELFRTVTEHTRLPVIVYDNPGTTHFTFTTDLYARIAELPGIVSLKIPGVPADPAAARDRVAAIRAAVGEHVTIGVSGDAFAASGLNAGCDAWYSVIGGTLPSPALTITRAAQEGRATDAVAESERLAPLWDRFAEFGGSLRVVAAIAEHLGLAPHRCLPLPVQGLSDAQRAAVAEVLDELGLG</sequence>
<dbReference type="Proteomes" id="UP001500653">
    <property type="component" value="Unassembled WGS sequence"/>
</dbReference>
<keyword evidence="5" id="KW-1185">Reference proteome</keyword>
<dbReference type="PIRSF" id="PIRSF001365">
    <property type="entry name" value="DHDPS"/>
    <property type="match status" value="1"/>
</dbReference>
<evidence type="ECO:0000313" key="4">
    <source>
        <dbReference type="EMBL" id="GAA1234552.1"/>
    </source>
</evidence>
<evidence type="ECO:0000256" key="2">
    <source>
        <dbReference type="ARBA" id="ARBA00023239"/>
    </source>
</evidence>
<gene>
    <name evidence="4" type="ORF">GCM10009676_17840</name>
</gene>
<protein>
    <submittedName>
        <fullName evidence="4">Dihydrodipicolinate synthase family protein</fullName>
    </submittedName>
</protein>
<dbReference type="RefSeq" id="WP_253863478.1">
    <property type="nucleotide sequence ID" value="NZ_BAAALN010000005.1"/>
</dbReference>
<reference evidence="5" key="1">
    <citation type="journal article" date="2019" name="Int. J. Syst. Evol. Microbiol.">
        <title>The Global Catalogue of Microorganisms (GCM) 10K type strain sequencing project: providing services to taxonomists for standard genome sequencing and annotation.</title>
        <authorList>
            <consortium name="The Broad Institute Genomics Platform"/>
            <consortium name="The Broad Institute Genome Sequencing Center for Infectious Disease"/>
            <person name="Wu L."/>
            <person name="Ma J."/>
        </authorList>
    </citation>
    <scope>NUCLEOTIDE SEQUENCE [LARGE SCALE GENOMIC DNA]</scope>
    <source>
        <strain evidence="5">JCM 13023</strain>
    </source>
</reference>
<evidence type="ECO:0000313" key="5">
    <source>
        <dbReference type="Proteomes" id="UP001500653"/>
    </source>
</evidence>
<evidence type="ECO:0000256" key="3">
    <source>
        <dbReference type="PIRNR" id="PIRNR001365"/>
    </source>
</evidence>
<dbReference type="EMBL" id="BAAALN010000005">
    <property type="protein sequence ID" value="GAA1234552.1"/>
    <property type="molecule type" value="Genomic_DNA"/>
</dbReference>
<comment type="caution">
    <text evidence="4">The sequence shown here is derived from an EMBL/GenBank/DDBJ whole genome shotgun (WGS) entry which is preliminary data.</text>
</comment>
<dbReference type="InterPro" id="IPR013785">
    <property type="entry name" value="Aldolase_TIM"/>
</dbReference>
<dbReference type="PANTHER" id="PTHR12128">
    <property type="entry name" value="DIHYDRODIPICOLINATE SYNTHASE"/>
    <property type="match status" value="1"/>
</dbReference>
<dbReference type="SUPFAM" id="SSF51569">
    <property type="entry name" value="Aldolase"/>
    <property type="match status" value="1"/>
</dbReference>
<organism evidence="4 5">
    <name type="scientific">Prauserella halophila</name>
    <dbReference type="NCBI Taxonomy" id="185641"/>
    <lineage>
        <taxon>Bacteria</taxon>
        <taxon>Bacillati</taxon>
        <taxon>Actinomycetota</taxon>
        <taxon>Actinomycetes</taxon>
        <taxon>Pseudonocardiales</taxon>
        <taxon>Pseudonocardiaceae</taxon>
        <taxon>Prauserella</taxon>
    </lineage>
</organism>
<proteinExistence type="inferred from homology"/>
<dbReference type="PANTHER" id="PTHR12128:SF66">
    <property type="entry name" value="4-HYDROXY-2-OXOGLUTARATE ALDOLASE, MITOCHONDRIAL"/>
    <property type="match status" value="1"/>
</dbReference>
<dbReference type="CDD" id="cd00408">
    <property type="entry name" value="DHDPS-like"/>
    <property type="match status" value="1"/>
</dbReference>
<dbReference type="SMART" id="SM01130">
    <property type="entry name" value="DHDPS"/>
    <property type="match status" value="1"/>
</dbReference>
<comment type="similarity">
    <text evidence="1 3">Belongs to the DapA family.</text>
</comment>
<name>A0ABP4GSE6_9PSEU</name>
<keyword evidence="2 3" id="KW-0456">Lyase</keyword>